<name>A0A1X2HDH6_SYNRA</name>
<dbReference type="GO" id="GO:0017108">
    <property type="term" value="F:5'-flap endonuclease activity"/>
    <property type="evidence" value="ECO:0007669"/>
    <property type="project" value="TreeGrafter"/>
</dbReference>
<dbReference type="GO" id="GO:0004528">
    <property type="term" value="F:phosphodiesterase I activity"/>
    <property type="evidence" value="ECO:0007669"/>
    <property type="project" value="UniProtKB-EC"/>
</dbReference>
<evidence type="ECO:0000313" key="11">
    <source>
        <dbReference type="EMBL" id="ORY96863.1"/>
    </source>
</evidence>
<gene>
    <name evidence="11" type="ORF">BCR43DRAFT_492401</name>
</gene>
<dbReference type="Pfam" id="PF21315">
    <property type="entry name" value="FAN1_HTH"/>
    <property type="match status" value="1"/>
</dbReference>
<evidence type="ECO:0000259" key="10">
    <source>
        <dbReference type="SMART" id="SM00990"/>
    </source>
</evidence>
<protein>
    <recommendedName>
        <fullName evidence="8">Fanconi-associated nuclease</fullName>
        <ecNumber evidence="8">3.1.4.1</ecNumber>
    </recommendedName>
</protein>
<comment type="catalytic activity">
    <reaction evidence="1 8">
        <text>Hydrolytically removes 5'-nucleotides successively from the 3'-hydroxy termini of 3'-hydroxy-terminated oligonucleotides.</text>
        <dbReference type="EC" id="3.1.4.1"/>
    </reaction>
</comment>
<dbReference type="InterPro" id="IPR011856">
    <property type="entry name" value="tRNA_endonuc-like_dom_sf"/>
</dbReference>
<dbReference type="InterPro" id="IPR049126">
    <property type="entry name" value="FAN1-like_TPR"/>
</dbReference>
<feature type="domain" description="VRR-NUC" evidence="10">
    <location>
        <begin position="610"/>
        <end position="725"/>
    </location>
</feature>
<dbReference type="STRING" id="13706.A0A1X2HDH6"/>
<dbReference type="InterPro" id="IPR014883">
    <property type="entry name" value="VRR_NUC"/>
</dbReference>
<dbReference type="Pfam" id="PF21170">
    <property type="entry name" value="FAN1_TPR"/>
    <property type="match status" value="1"/>
</dbReference>
<dbReference type="Proteomes" id="UP000242180">
    <property type="component" value="Unassembled WGS sequence"/>
</dbReference>
<keyword evidence="8" id="KW-0234">DNA repair</keyword>
<dbReference type="PANTHER" id="PTHR15749:SF4">
    <property type="entry name" value="FANCONI-ASSOCIATED NUCLEASE 1"/>
    <property type="match status" value="1"/>
</dbReference>
<dbReference type="GO" id="GO:0070336">
    <property type="term" value="F:flap-structured DNA binding"/>
    <property type="evidence" value="ECO:0007669"/>
    <property type="project" value="TreeGrafter"/>
</dbReference>
<keyword evidence="8" id="KW-0227">DNA damage</keyword>
<dbReference type="InterPro" id="IPR049132">
    <property type="entry name" value="FAN1-like_euk"/>
</dbReference>
<keyword evidence="6 8" id="KW-0460">Magnesium</keyword>
<feature type="compositionally biased region" description="Polar residues" evidence="9">
    <location>
        <begin position="53"/>
        <end position="63"/>
    </location>
</feature>
<feature type="region of interest" description="Disordered" evidence="9">
    <location>
        <begin position="1"/>
        <end position="76"/>
    </location>
</feature>
<keyword evidence="12" id="KW-1185">Reference proteome</keyword>
<keyword evidence="4 8" id="KW-0479">Metal-binding</keyword>
<sequence length="737" mass="85418">MSDRKRSGSTSSSRPPKKKAAAPDNQKRLDLFFPPKSVDSKPNNDNRHELDDVTNQSPQQISLGSDDDLERDTDSPKVMLSMDNNDQGLEELAVYKSSMYTDQFHEMLSVVLNDEHFLFTASEIKLLDEIQHLEDESLHLFVRLWMRKYGWIRLDKLDYRNHVRDAYQSAAVLCDAGLVSDTINDPSEALALLPLDELKALADECGVQPGKGTKNRSDYSRALAMYGNRKKKEVWLERIRKCMGAVVKIKPHVSELLRRVHLVYFRLTEDTQQSNPMTSAIMSRINKWTFPDYIPCRTSCVWLSRDELLAYEEALAIRRSFDEKLESIAIKRRRQKSRGPEFADWERSVLTDCWSVCENIIGIWDQIIQRASHDDARPYYMRRFEAGWVYTHMIEHGTDVLAKLHEHTLEATMLRKLLDQYIYRLGKRGAWYDRLALVETNHLQDKSDREMRKQALKTCIRAIQDPRVHQIYLKKLYRRITRLERALCIPRREQHDFSYIPNKKPEERAIYGERISDFITGQKSIWRGNDGAERTVEELAIEYYEKQGFKGLHSEGGIITMIFIFLFWDILFAPMPAVFETAYQTAPLDLWTDAFYVGRAGMINQRLGEIGQGKFLDLMKTVDARERPRRTLCAGVNWVYEAVDLLQVAECIGGAALSSLCRLLAEEFGHRRGGMPDLCCWNFEEKTCIFVEVKGPGDKLSETQKLWIDTLSTFDIAVEVCYVKVWEGEDVLLQESQ</sequence>
<dbReference type="PANTHER" id="PTHR15749">
    <property type="entry name" value="FANCONI-ASSOCIATED NUCLEASE 1"/>
    <property type="match status" value="1"/>
</dbReference>
<keyword evidence="3 8" id="KW-0540">Nuclease</keyword>
<dbReference type="EMBL" id="MCGN01000005">
    <property type="protein sequence ID" value="ORY96863.1"/>
    <property type="molecule type" value="Genomic_DNA"/>
</dbReference>
<comment type="function">
    <text evidence="8">Nuclease required for the repair of DNA interstrand cross-links (ICL). Acts as a 5'-3' exonuclease that anchors at a cut end of DNA and cleaves DNA successively at every third nucleotide, allowing to excise an ICL from one strand through flanking incisions.</text>
</comment>
<keyword evidence="5 8" id="KW-0378">Hydrolase</keyword>
<comment type="similarity">
    <text evidence="2 8">Belongs to the FAN1 family.</text>
</comment>
<organism evidence="11 12">
    <name type="scientific">Syncephalastrum racemosum</name>
    <name type="common">Filamentous fungus</name>
    <dbReference type="NCBI Taxonomy" id="13706"/>
    <lineage>
        <taxon>Eukaryota</taxon>
        <taxon>Fungi</taxon>
        <taxon>Fungi incertae sedis</taxon>
        <taxon>Mucoromycota</taxon>
        <taxon>Mucoromycotina</taxon>
        <taxon>Mucoromycetes</taxon>
        <taxon>Mucorales</taxon>
        <taxon>Syncephalastraceae</taxon>
        <taxon>Syncephalastrum</taxon>
    </lineage>
</organism>
<accession>A0A1X2HDH6</accession>
<evidence type="ECO:0000256" key="6">
    <source>
        <dbReference type="ARBA" id="ARBA00022842"/>
    </source>
</evidence>
<dbReference type="AlphaFoldDB" id="A0A1X2HDH6"/>
<dbReference type="InterPro" id="IPR049125">
    <property type="entry name" value="FAN1-like_WH"/>
</dbReference>
<dbReference type="InParanoid" id="A0A1X2HDH6"/>
<keyword evidence="7 8" id="KW-0464">Manganese</keyword>
<evidence type="ECO:0000256" key="1">
    <source>
        <dbReference type="ARBA" id="ARBA00000983"/>
    </source>
</evidence>
<dbReference type="SMART" id="SM00990">
    <property type="entry name" value="VRR_NUC"/>
    <property type="match status" value="1"/>
</dbReference>
<dbReference type="CDD" id="cd22326">
    <property type="entry name" value="FAN1-like"/>
    <property type="match status" value="1"/>
</dbReference>
<comment type="cofactor">
    <cofactor evidence="8">
        <name>Mg(2+)</name>
        <dbReference type="ChEBI" id="CHEBI:18420"/>
    </cofactor>
    <cofactor evidence="8">
        <name>Mn(2+)</name>
        <dbReference type="ChEBI" id="CHEBI:29035"/>
    </cofactor>
</comment>
<dbReference type="OMA" id="ECRVESM"/>
<dbReference type="OrthoDB" id="76364at2759"/>
<keyword evidence="8" id="KW-0539">Nucleus</keyword>
<dbReference type="Gene3D" id="3.40.1350.10">
    <property type="match status" value="1"/>
</dbReference>
<evidence type="ECO:0000256" key="8">
    <source>
        <dbReference type="RuleBase" id="RU365033"/>
    </source>
</evidence>
<evidence type="ECO:0000256" key="4">
    <source>
        <dbReference type="ARBA" id="ARBA00022723"/>
    </source>
</evidence>
<evidence type="ECO:0000256" key="9">
    <source>
        <dbReference type="SAM" id="MobiDB-lite"/>
    </source>
</evidence>
<feature type="compositionally biased region" description="Basic and acidic residues" evidence="9">
    <location>
        <begin position="38"/>
        <end position="51"/>
    </location>
</feature>
<dbReference type="GO" id="GO:0008409">
    <property type="term" value="F:5'-3' exonuclease activity"/>
    <property type="evidence" value="ECO:0007669"/>
    <property type="project" value="TreeGrafter"/>
</dbReference>
<dbReference type="EC" id="3.1.4.1" evidence="8"/>
<proteinExistence type="inferred from homology"/>
<dbReference type="GO" id="GO:0036297">
    <property type="term" value="P:interstrand cross-link repair"/>
    <property type="evidence" value="ECO:0007669"/>
    <property type="project" value="InterPro"/>
</dbReference>
<evidence type="ECO:0000256" key="3">
    <source>
        <dbReference type="ARBA" id="ARBA00022722"/>
    </source>
</evidence>
<evidence type="ECO:0000313" key="12">
    <source>
        <dbReference type="Proteomes" id="UP000242180"/>
    </source>
</evidence>
<dbReference type="GO" id="GO:0046872">
    <property type="term" value="F:metal ion binding"/>
    <property type="evidence" value="ECO:0007669"/>
    <property type="project" value="UniProtKB-KW"/>
</dbReference>
<dbReference type="FunCoup" id="A0A1X2HDH6">
    <property type="interactions" value="364"/>
</dbReference>
<comment type="subcellular location">
    <subcellularLocation>
        <location evidence="8">Nucleus</location>
    </subcellularLocation>
</comment>
<comment type="caution">
    <text evidence="11">The sequence shown here is derived from an EMBL/GenBank/DDBJ whole genome shotgun (WGS) entry which is preliminary data.</text>
</comment>
<evidence type="ECO:0000256" key="2">
    <source>
        <dbReference type="ARBA" id="ARBA00005533"/>
    </source>
</evidence>
<dbReference type="GO" id="GO:0005634">
    <property type="term" value="C:nucleus"/>
    <property type="evidence" value="ECO:0007669"/>
    <property type="project" value="UniProtKB-SubCell"/>
</dbReference>
<dbReference type="Pfam" id="PF08774">
    <property type="entry name" value="VRR_NUC"/>
    <property type="match status" value="1"/>
</dbReference>
<dbReference type="InterPro" id="IPR033315">
    <property type="entry name" value="Fan1-like"/>
</dbReference>
<reference evidence="11 12" key="1">
    <citation type="submission" date="2016-07" db="EMBL/GenBank/DDBJ databases">
        <title>Pervasive Adenine N6-methylation of Active Genes in Fungi.</title>
        <authorList>
            <consortium name="DOE Joint Genome Institute"/>
            <person name="Mondo S.J."/>
            <person name="Dannebaum R.O."/>
            <person name="Kuo R.C."/>
            <person name="Labutti K."/>
            <person name="Haridas S."/>
            <person name="Kuo A."/>
            <person name="Salamov A."/>
            <person name="Ahrendt S.R."/>
            <person name="Lipzen A."/>
            <person name="Sullivan W."/>
            <person name="Andreopoulos W.B."/>
            <person name="Clum A."/>
            <person name="Lindquist E."/>
            <person name="Daum C."/>
            <person name="Ramamoorthy G.K."/>
            <person name="Gryganskyi A."/>
            <person name="Culley D."/>
            <person name="Magnuson J.K."/>
            <person name="James T.Y."/>
            <person name="O'Malley M.A."/>
            <person name="Stajich J.E."/>
            <person name="Spatafora J.W."/>
            <person name="Visel A."/>
            <person name="Grigoriev I.V."/>
        </authorList>
    </citation>
    <scope>NUCLEOTIDE SEQUENCE [LARGE SCALE GENOMIC DNA]</scope>
    <source>
        <strain evidence="11 12">NRRL 2496</strain>
    </source>
</reference>
<evidence type="ECO:0000256" key="7">
    <source>
        <dbReference type="ARBA" id="ARBA00023211"/>
    </source>
</evidence>
<evidence type="ECO:0000256" key="5">
    <source>
        <dbReference type="ARBA" id="ARBA00022801"/>
    </source>
</evidence>